<dbReference type="EMBL" id="DQ288668">
    <property type="protein sequence ID" value="ABC47902.1"/>
    <property type="molecule type" value="Genomic_DNA"/>
</dbReference>
<dbReference type="SUPFAM" id="SSF47413">
    <property type="entry name" value="lambda repressor-like DNA-binding domains"/>
    <property type="match status" value="1"/>
</dbReference>
<dbReference type="GO" id="GO:0003677">
    <property type="term" value="F:DNA binding"/>
    <property type="evidence" value="ECO:0007669"/>
    <property type="project" value="UniProtKB-KW"/>
</dbReference>
<name>Q2PZB7_9VIRU</name>
<evidence type="ECO:0000256" key="1">
    <source>
        <dbReference type="ARBA" id="ARBA00023125"/>
    </source>
</evidence>
<dbReference type="PANTHER" id="PTHR46558:SF11">
    <property type="entry name" value="HTH-TYPE TRANSCRIPTIONAL REGULATOR XRE"/>
    <property type="match status" value="1"/>
</dbReference>
<gene>
    <name evidence="3" type="primary">rstR</name>
</gene>
<dbReference type="CDD" id="cd00093">
    <property type="entry name" value="HTH_XRE"/>
    <property type="match status" value="1"/>
</dbReference>
<sequence>MLRDKIKQCRIEKNLKQEDVAKALGITTQTLLKWEKGDYEPKVSQLKKLSEIYGVPTCELIDDNESVSSEKMRAKLYLLEQLNEEEQSAAMTIIEALFLKSQAENAKAKFKNLS</sequence>
<dbReference type="InterPro" id="IPR001387">
    <property type="entry name" value="Cro/C1-type_HTH"/>
</dbReference>
<dbReference type="Pfam" id="PF01381">
    <property type="entry name" value="HTH_3"/>
    <property type="match status" value="1"/>
</dbReference>
<dbReference type="SMART" id="SM00530">
    <property type="entry name" value="HTH_XRE"/>
    <property type="match status" value="1"/>
</dbReference>
<evidence type="ECO:0000259" key="2">
    <source>
        <dbReference type="PROSITE" id="PS50943"/>
    </source>
</evidence>
<reference evidence="3" key="1">
    <citation type="journal article" date="2006" name="Microbiology">
        <title>Genetic organization of pre-CTX and CTX prophages in the genome of an environmental Vibrio cholerae non-O1, non-O139 strain.</title>
        <authorList>
            <person name="Maiti D."/>
            <person name="Das B."/>
            <person name="Saha A."/>
            <person name="Nandy R.K."/>
            <person name="Nair G.B."/>
            <person name="Bhadra R.K."/>
        </authorList>
    </citation>
    <scope>NUCLEOTIDE SEQUENCE</scope>
    <source>
        <strain evidence="3">VCE232</strain>
    </source>
</reference>
<proteinExistence type="predicted"/>
<organism evidence="3">
    <name type="scientific">Affertcholeramvirus CTXphi</name>
    <dbReference type="NCBI Taxonomy" id="141904"/>
    <lineage>
        <taxon>Viruses</taxon>
        <taxon>Monodnaviria</taxon>
        <taxon>Loebvirae</taxon>
        <taxon>Hofneiviricota</taxon>
        <taxon>Faserviricetes</taxon>
        <taxon>Tubulavirales</taxon>
        <taxon>Inoviridae</taxon>
        <taxon>Affertcholeramvirus</taxon>
    </lineage>
</organism>
<dbReference type="PANTHER" id="PTHR46558">
    <property type="entry name" value="TRACRIPTIONAL REGULATORY PROTEIN-RELATED-RELATED"/>
    <property type="match status" value="1"/>
</dbReference>
<protein>
    <submittedName>
        <fullName evidence="3">RstR-like protein</fullName>
    </submittedName>
</protein>
<keyword evidence="1" id="KW-0238">DNA-binding</keyword>
<evidence type="ECO:0000313" key="3">
    <source>
        <dbReference type="EMBL" id="ABC47902.1"/>
    </source>
</evidence>
<accession>Q2PZB7</accession>
<feature type="domain" description="HTH cro/C1-type" evidence="2">
    <location>
        <begin position="6"/>
        <end position="60"/>
    </location>
</feature>
<dbReference type="InterPro" id="IPR010982">
    <property type="entry name" value="Lambda_DNA-bd_dom_sf"/>
</dbReference>
<dbReference type="PROSITE" id="PS50943">
    <property type="entry name" value="HTH_CROC1"/>
    <property type="match status" value="1"/>
</dbReference>
<dbReference type="Gene3D" id="1.10.260.40">
    <property type="entry name" value="lambda repressor-like DNA-binding domains"/>
    <property type="match status" value="1"/>
</dbReference>